<evidence type="ECO:0000313" key="1">
    <source>
        <dbReference type="EMBL" id="KIO14463.1"/>
    </source>
</evidence>
<sequence>MRISDELWTSDPTPLGAGSIGCGTKPSILVPRWGPVAFPGSPSYTNDAMGDHNSEAGTLVGHLGHAVKMVCLTLF</sequence>
<dbReference type="EMBL" id="KN831944">
    <property type="protein sequence ID" value="KIO14463.1"/>
    <property type="molecule type" value="Genomic_DNA"/>
</dbReference>
<name>A0A0C3JZ81_PISTI</name>
<accession>A0A0C3JZ81</accession>
<proteinExistence type="predicted"/>
<dbReference type="HOGENOM" id="CLU_2672045_0_0_1"/>
<organism evidence="1 2">
    <name type="scientific">Pisolithus tinctorius Marx 270</name>
    <dbReference type="NCBI Taxonomy" id="870435"/>
    <lineage>
        <taxon>Eukaryota</taxon>
        <taxon>Fungi</taxon>
        <taxon>Dikarya</taxon>
        <taxon>Basidiomycota</taxon>
        <taxon>Agaricomycotina</taxon>
        <taxon>Agaricomycetes</taxon>
        <taxon>Agaricomycetidae</taxon>
        <taxon>Boletales</taxon>
        <taxon>Sclerodermatineae</taxon>
        <taxon>Pisolithaceae</taxon>
        <taxon>Pisolithus</taxon>
    </lineage>
</organism>
<dbReference type="OrthoDB" id="10512844at2759"/>
<keyword evidence="2" id="KW-1185">Reference proteome</keyword>
<dbReference type="AlphaFoldDB" id="A0A0C3JZ81"/>
<reference evidence="1 2" key="1">
    <citation type="submission" date="2014-04" db="EMBL/GenBank/DDBJ databases">
        <authorList>
            <consortium name="DOE Joint Genome Institute"/>
            <person name="Kuo A."/>
            <person name="Kohler A."/>
            <person name="Costa M.D."/>
            <person name="Nagy L.G."/>
            <person name="Floudas D."/>
            <person name="Copeland A."/>
            <person name="Barry K.W."/>
            <person name="Cichocki N."/>
            <person name="Veneault-Fourrey C."/>
            <person name="LaButti K."/>
            <person name="Lindquist E.A."/>
            <person name="Lipzen A."/>
            <person name="Lundell T."/>
            <person name="Morin E."/>
            <person name="Murat C."/>
            <person name="Sun H."/>
            <person name="Tunlid A."/>
            <person name="Henrissat B."/>
            <person name="Grigoriev I.V."/>
            <person name="Hibbett D.S."/>
            <person name="Martin F."/>
            <person name="Nordberg H.P."/>
            <person name="Cantor M.N."/>
            <person name="Hua S.X."/>
        </authorList>
    </citation>
    <scope>NUCLEOTIDE SEQUENCE [LARGE SCALE GENOMIC DNA]</scope>
    <source>
        <strain evidence="1 2">Marx 270</strain>
    </source>
</reference>
<gene>
    <name evidence="1" type="ORF">M404DRAFT_991215</name>
</gene>
<dbReference type="InParanoid" id="A0A0C3JZ81"/>
<dbReference type="Proteomes" id="UP000054217">
    <property type="component" value="Unassembled WGS sequence"/>
</dbReference>
<protein>
    <submittedName>
        <fullName evidence="1">Uncharacterized protein</fullName>
    </submittedName>
</protein>
<reference evidence="2" key="2">
    <citation type="submission" date="2015-01" db="EMBL/GenBank/DDBJ databases">
        <title>Evolutionary Origins and Diversification of the Mycorrhizal Mutualists.</title>
        <authorList>
            <consortium name="DOE Joint Genome Institute"/>
            <consortium name="Mycorrhizal Genomics Consortium"/>
            <person name="Kohler A."/>
            <person name="Kuo A."/>
            <person name="Nagy L.G."/>
            <person name="Floudas D."/>
            <person name="Copeland A."/>
            <person name="Barry K.W."/>
            <person name="Cichocki N."/>
            <person name="Veneault-Fourrey C."/>
            <person name="LaButti K."/>
            <person name="Lindquist E.A."/>
            <person name="Lipzen A."/>
            <person name="Lundell T."/>
            <person name="Morin E."/>
            <person name="Murat C."/>
            <person name="Riley R."/>
            <person name="Ohm R."/>
            <person name="Sun H."/>
            <person name="Tunlid A."/>
            <person name="Henrissat B."/>
            <person name="Grigoriev I.V."/>
            <person name="Hibbett D.S."/>
            <person name="Martin F."/>
        </authorList>
    </citation>
    <scope>NUCLEOTIDE SEQUENCE [LARGE SCALE GENOMIC DNA]</scope>
    <source>
        <strain evidence="2">Marx 270</strain>
    </source>
</reference>
<dbReference type="PROSITE" id="PS51257">
    <property type="entry name" value="PROKAR_LIPOPROTEIN"/>
    <property type="match status" value="1"/>
</dbReference>
<evidence type="ECO:0000313" key="2">
    <source>
        <dbReference type="Proteomes" id="UP000054217"/>
    </source>
</evidence>